<evidence type="ECO:0000313" key="1">
    <source>
        <dbReference type="EMBL" id="KAK6924401.1"/>
    </source>
</evidence>
<sequence length="121" mass="13283">MDVVGDLHMNGGETKTSYADNSIVQKVVIDRVSHLLEETAKKLYFKFGGDFGSCIRLADLGCSSGPNTLSVVSKIIITIHGLSLAIDRPEPEIQNFLNDLPCNDFNTIFKSIPAFHNELKS</sequence>
<dbReference type="Proteomes" id="UP001370490">
    <property type="component" value="Unassembled WGS sequence"/>
</dbReference>
<organism evidence="1 2">
    <name type="scientific">Dillenia turbinata</name>
    <dbReference type="NCBI Taxonomy" id="194707"/>
    <lineage>
        <taxon>Eukaryota</taxon>
        <taxon>Viridiplantae</taxon>
        <taxon>Streptophyta</taxon>
        <taxon>Embryophyta</taxon>
        <taxon>Tracheophyta</taxon>
        <taxon>Spermatophyta</taxon>
        <taxon>Magnoliopsida</taxon>
        <taxon>eudicotyledons</taxon>
        <taxon>Gunneridae</taxon>
        <taxon>Pentapetalae</taxon>
        <taxon>Dilleniales</taxon>
        <taxon>Dilleniaceae</taxon>
        <taxon>Dillenia</taxon>
    </lineage>
</organism>
<accession>A0AAN8V6J4</accession>
<dbReference type="AlphaFoldDB" id="A0AAN8V6J4"/>
<evidence type="ECO:0000313" key="2">
    <source>
        <dbReference type="Proteomes" id="UP001370490"/>
    </source>
</evidence>
<gene>
    <name evidence="1" type="ORF">RJ641_010601</name>
</gene>
<dbReference type="InterPro" id="IPR029063">
    <property type="entry name" value="SAM-dependent_MTases_sf"/>
</dbReference>
<dbReference type="Pfam" id="PF03492">
    <property type="entry name" value="Methyltransf_7"/>
    <property type="match status" value="1"/>
</dbReference>
<protein>
    <submittedName>
        <fullName evidence="1">SAM dependent carboxyl methyltransferase</fullName>
    </submittedName>
</protein>
<dbReference type="EMBL" id="JBAMMX010000017">
    <property type="protein sequence ID" value="KAK6924401.1"/>
    <property type="molecule type" value="Genomic_DNA"/>
</dbReference>
<dbReference type="InterPro" id="IPR005299">
    <property type="entry name" value="MeTrfase_7"/>
</dbReference>
<dbReference type="GO" id="GO:0032259">
    <property type="term" value="P:methylation"/>
    <property type="evidence" value="ECO:0007669"/>
    <property type="project" value="UniProtKB-KW"/>
</dbReference>
<keyword evidence="1" id="KW-0489">Methyltransferase</keyword>
<name>A0AAN8V6J4_9MAGN</name>
<dbReference type="GO" id="GO:0008168">
    <property type="term" value="F:methyltransferase activity"/>
    <property type="evidence" value="ECO:0007669"/>
    <property type="project" value="UniProtKB-KW"/>
</dbReference>
<reference evidence="1 2" key="1">
    <citation type="submission" date="2023-12" db="EMBL/GenBank/DDBJ databases">
        <title>A high-quality genome assembly for Dillenia turbinata (Dilleniales).</title>
        <authorList>
            <person name="Chanderbali A."/>
        </authorList>
    </citation>
    <scope>NUCLEOTIDE SEQUENCE [LARGE SCALE GENOMIC DNA]</scope>
    <source>
        <strain evidence="1">LSX21</strain>
        <tissue evidence="1">Leaf</tissue>
    </source>
</reference>
<comment type="caution">
    <text evidence="1">The sequence shown here is derived from an EMBL/GenBank/DDBJ whole genome shotgun (WGS) entry which is preliminary data.</text>
</comment>
<proteinExistence type="predicted"/>
<dbReference type="PANTHER" id="PTHR31009">
    <property type="entry name" value="S-ADENOSYL-L-METHIONINE:CARBOXYL METHYLTRANSFERASE FAMILY PROTEIN"/>
    <property type="match status" value="1"/>
</dbReference>
<keyword evidence="2" id="KW-1185">Reference proteome</keyword>
<dbReference type="SUPFAM" id="SSF53335">
    <property type="entry name" value="S-adenosyl-L-methionine-dependent methyltransferases"/>
    <property type="match status" value="1"/>
</dbReference>
<dbReference type="Gene3D" id="3.40.50.150">
    <property type="entry name" value="Vaccinia Virus protein VP39"/>
    <property type="match status" value="1"/>
</dbReference>
<keyword evidence="1" id="KW-0808">Transferase</keyword>